<protein>
    <recommendedName>
        <fullName evidence="4 10">L-aspartate oxidase</fullName>
        <ecNumber evidence="4 10">1.4.3.16</ecNumber>
    </recommendedName>
</protein>
<comment type="catalytic activity">
    <reaction evidence="9 10">
        <text>L-aspartate + O2 = iminosuccinate + H2O2</text>
        <dbReference type="Rhea" id="RHEA:25876"/>
        <dbReference type="ChEBI" id="CHEBI:15379"/>
        <dbReference type="ChEBI" id="CHEBI:16240"/>
        <dbReference type="ChEBI" id="CHEBI:29991"/>
        <dbReference type="ChEBI" id="CHEBI:77875"/>
        <dbReference type="EC" id="1.4.3.16"/>
    </reaction>
</comment>
<dbReference type="EC" id="1.4.3.16" evidence="4 10"/>
<dbReference type="InterPro" id="IPR027477">
    <property type="entry name" value="Succ_DH/fumarate_Rdtase_cat_sf"/>
</dbReference>
<dbReference type="Pfam" id="PF00890">
    <property type="entry name" value="FAD_binding_2"/>
    <property type="match status" value="1"/>
</dbReference>
<keyword evidence="7 10" id="KW-0274">FAD</keyword>
<dbReference type="AlphaFoldDB" id="A0A8T2R582"/>
<sequence length="597" mass="65538">MEQAAPVVSAEPAGIVRNGVRSDDASANVEYTKYFDFVVIGSGIAGLRYALDVAKYGTVAIITKAEPYETNTTYAQGGVSAVLDPLDSVENHIRDTMVAGAYLCDEQAVEVVCREGPDRVKELIAMGASFDQGEDGRLHLAREGGHSHHRIVHAADVTGREIERALLDSVVRTPNITMFEHHFALDFLAHQEGATVTCHGVDTLDAVTGKVKRLIAGVTMLGAGGAGHIYVNTTNPLVATGDGVAMAHRAHAVISNMEFVQFHPTSLADEGLPVKPKDRHNAFLITEAVRGAGGILYNQAMERFMPWYDNRAELAPRDVVARSIDDQLKKRKESYVLLDISHKSREEILSHFPNIAAHCLKYGLDITKHPIPVVPAAHYMCGGVQTNLDGETSVKGLYAAGEVACTGLHGANRLGSNSMLEALVFAQRAVKPTIAYVQKLAGSHHAITEKAEWPRPKSLSSLIKEVVDDILNLTALKRRKMQEIMWEHVGLIRSTESLKTAQKKLCELQLDWEDEMYQKGWRPNMVHVKVCELRNLFLVSNLVVSSALARQESRGSHYVVDFPDLVESKRIPTKLFSTSSVHWQKYSGKDAVICIAE</sequence>
<comment type="subcellular location">
    <subcellularLocation>
        <location evidence="10">Plastid</location>
        <location evidence="10">Chloroplast</location>
    </subcellularLocation>
</comment>
<dbReference type="InterPro" id="IPR005288">
    <property type="entry name" value="NadB"/>
</dbReference>
<proteinExistence type="inferred from homology"/>
<evidence type="ECO:0000256" key="1">
    <source>
        <dbReference type="ARBA" id="ARBA00001974"/>
    </source>
</evidence>
<dbReference type="FunFam" id="3.90.700.10:FF:000002">
    <property type="entry name" value="L-aspartate oxidase"/>
    <property type="match status" value="1"/>
</dbReference>
<evidence type="ECO:0000256" key="4">
    <source>
        <dbReference type="ARBA" id="ARBA00012173"/>
    </source>
</evidence>
<dbReference type="Gene3D" id="3.50.50.60">
    <property type="entry name" value="FAD/NAD(P)-binding domain"/>
    <property type="match status" value="1"/>
</dbReference>
<keyword evidence="6 10" id="KW-0662">Pyridine nucleotide biosynthesis</keyword>
<dbReference type="Pfam" id="PF02910">
    <property type="entry name" value="Succ_DH_flav_C"/>
    <property type="match status" value="1"/>
</dbReference>
<comment type="similarity">
    <text evidence="3 10">Belongs to the FAD-dependent oxidoreductase 2 family. NadB subfamily.</text>
</comment>
<evidence type="ECO:0000313" key="13">
    <source>
        <dbReference type="EMBL" id="KAH7291486.1"/>
    </source>
</evidence>
<dbReference type="PANTHER" id="PTHR42716">
    <property type="entry name" value="L-ASPARTATE OXIDASE"/>
    <property type="match status" value="1"/>
</dbReference>
<dbReference type="GO" id="GO:0009435">
    <property type="term" value="P:NAD+ biosynthetic process"/>
    <property type="evidence" value="ECO:0007669"/>
    <property type="project" value="InterPro"/>
</dbReference>
<keyword evidence="8 10" id="KW-0560">Oxidoreductase</keyword>
<feature type="domain" description="FAD-dependent oxidoreductase 2 FAD-binding" evidence="11">
    <location>
        <begin position="36"/>
        <end position="418"/>
    </location>
</feature>
<dbReference type="Gene3D" id="1.20.58.100">
    <property type="entry name" value="Fumarate reductase/succinate dehydrogenase flavoprotein-like, C-terminal domain"/>
    <property type="match status" value="1"/>
</dbReference>
<dbReference type="InterPro" id="IPR036188">
    <property type="entry name" value="FAD/NAD-bd_sf"/>
</dbReference>
<accession>A0A8T2R582</accession>
<comment type="cofactor">
    <cofactor evidence="1 10">
        <name>FAD</name>
        <dbReference type="ChEBI" id="CHEBI:57692"/>
    </cofactor>
</comment>
<evidence type="ECO:0000256" key="6">
    <source>
        <dbReference type="ARBA" id="ARBA00022642"/>
    </source>
</evidence>
<evidence type="ECO:0000256" key="5">
    <source>
        <dbReference type="ARBA" id="ARBA00022630"/>
    </source>
</evidence>
<evidence type="ECO:0000256" key="2">
    <source>
        <dbReference type="ARBA" id="ARBA00004950"/>
    </source>
</evidence>
<keyword evidence="5 10" id="KW-0285">Flavoprotein</keyword>
<dbReference type="InterPro" id="IPR037099">
    <property type="entry name" value="Fum_R/Succ_DH_flav-like_C_sf"/>
</dbReference>
<dbReference type="InterPro" id="IPR015939">
    <property type="entry name" value="Fum_Rdtase/Succ_DH_flav-like_C"/>
</dbReference>
<dbReference type="GO" id="GO:0009507">
    <property type="term" value="C:chloroplast"/>
    <property type="evidence" value="ECO:0007669"/>
    <property type="project" value="UniProtKB-SubCell"/>
</dbReference>
<evidence type="ECO:0000256" key="3">
    <source>
        <dbReference type="ARBA" id="ARBA00008562"/>
    </source>
</evidence>
<dbReference type="SUPFAM" id="SSF51905">
    <property type="entry name" value="FAD/NAD(P)-binding domain"/>
    <property type="match status" value="1"/>
</dbReference>
<gene>
    <name evidence="13" type="ORF">KP509_29G019000</name>
</gene>
<comment type="pathway">
    <text evidence="2 10">Cofactor biosynthesis; NAD(+) biosynthesis; iminoaspartate from L-aspartate (oxidase route): step 1/1.</text>
</comment>
<organism evidence="13 14">
    <name type="scientific">Ceratopteris richardii</name>
    <name type="common">Triangle waterfern</name>
    <dbReference type="NCBI Taxonomy" id="49495"/>
    <lineage>
        <taxon>Eukaryota</taxon>
        <taxon>Viridiplantae</taxon>
        <taxon>Streptophyta</taxon>
        <taxon>Embryophyta</taxon>
        <taxon>Tracheophyta</taxon>
        <taxon>Polypodiopsida</taxon>
        <taxon>Polypodiidae</taxon>
        <taxon>Polypodiales</taxon>
        <taxon>Pteridineae</taxon>
        <taxon>Pteridaceae</taxon>
        <taxon>Parkerioideae</taxon>
        <taxon>Ceratopteris</taxon>
    </lineage>
</organism>
<dbReference type="InterPro" id="IPR003953">
    <property type="entry name" value="FAD-dep_OxRdtase_2_FAD-bd"/>
</dbReference>
<evidence type="ECO:0000256" key="8">
    <source>
        <dbReference type="ARBA" id="ARBA00023002"/>
    </source>
</evidence>
<dbReference type="GO" id="GO:0008734">
    <property type="term" value="F:L-aspartate oxidase activity"/>
    <property type="evidence" value="ECO:0007669"/>
    <property type="project" value="UniProtKB-UniRule"/>
</dbReference>
<evidence type="ECO:0000259" key="11">
    <source>
        <dbReference type="Pfam" id="PF00890"/>
    </source>
</evidence>
<evidence type="ECO:0000313" key="14">
    <source>
        <dbReference type="Proteomes" id="UP000825935"/>
    </source>
</evidence>
<dbReference type="EMBL" id="CM035434">
    <property type="protein sequence ID" value="KAH7291486.1"/>
    <property type="molecule type" value="Genomic_DNA"/>
</dbReference>
<evidence type="ECO:0000256" key="10">
    <source>
        <dbReference type="RuleBase" id="RU362049"/>
    </source>
</evidence>
<name>A0A8T2R582_CERRI</name>
<dbReference type="PRINTS" id="PR00368">
    <property type="entry name" value="FADPNR"/>
</dbReference>
<feature type="domain" description="Fumarate reductase/succinate dehydrogenase flavoprotein-like C-terminal" evidence="12">
    <location>
        <begin position="478"/>
        <end position="570"/>
    </location>
</feature>
<reference evidence="13" key="1">
    <citation type="submission" date="2021-08" db="EMBL/GenBank/DDBJ databases">
        <title>WGS assembly of Ceratopteris richardii.</title>
        <authorList>
            <person name="Marchant D.B."/>
            <person name="Chen G."/>
            <person name="Jenkins J."/>
            <person name="Shu S."/>
            <person name="Leebens-Mack J."/>
            <person name="Grimwood J."/>
            <person name="Schmutz J."/>
            <person name="Soltis P."/>
            <person name="Soltis D."/>
            <person name="Chen Z.-H."/>
        </authorList>
    </citation>
    <scope>NUCLEOTIDE SEQUENCE</scope>
    <source>
        <strain evidence="13">Whitten #5841</strain>
        <tissue evidence="13">Leaf</tissue>
    </source>
</reference>
<keyword evidence="14" id="KW-1185">Reference proteome</keyword>
<dbReference type="OMA" id="HCVQWLI"/>
<evidence type="ECO:0000259" key="12">
    <source>
        <dbReference type="Pfam" id="PF02910"/>
    </source>
</evidence>
<dbReference type="Proteomes" id="UP000825935">
    <property type="component" value="Chromosome 29"/>
</dbReference>
<evidence type="ECO:0000256" key="7">
    <source>
        <dbReference type="ARBA" id="ARBA00022827"/>
    </source>
</evidence>
<dbReference type="SUPFAM" id="SSF46977">
    <property type="entry name" value="Succinate dehydrogenase/fumarate reductase flavoprotein C-terminal domain"/>
    <property type="match status" value="1"/>
</dbReference>
<dbReference type="NCBIfam" id="TIGR00551">
    <property type="entry name" value="nadB"/>
    <property type="match status" value="1"/>
</dbReference>
<comment type="caution">
    <text evidence="13">The sequence shown here is derived from an EMBL/GenBank/DDBJ whole genome shotgun (WGS) entry which is preliminary data.</text>
</comment>
<comment type="function">
    <text evidence="10">Catalyzes the oxidation of L-aspartate to iminoaspartate.</text>
</comment>
<evidence type="ECO:0000256" key="9">
    <source>
        <dbReference type="ARBA" id="ARBA00050942"/>
    </source>
</evidence>
<dbReference type="Gene3D" id="3.90.700.10">
    <property type="entry name" value="Succinate dehydrogenase/fumarate reductase flavoprotein, catalytic domain"/>
    <property type="match status" value="1"/>
</dbReference>
<dbReference type="SUPFAM" id="SSF56425">
    <property type="entry name" value="Succinate dehydrogenase/fumarate reductase flavoprotein, catalytic domain"/>
    <property type="match status" value="1"/>
</dbReference>
<dbReference type="OrthoDB" id="71672at2759"/>
<dbReference type="PANTHER" id="PTHR42716:SF2">
    <property type="entry name" value="L-ASPARTATE OXIDASE, CHLOROPLASTIC"/>
    <property type="match status" value="1"/>
</dbReference>